<name>A0A9D4RJI4_DREPO</name>
<sequence length="93" mass="11173">MRLLYDLTKQMDAKTGSPLELWIKKNDWRTKEKFQYLKEENCFTGPVPFMQESENTKFKVTIDPGQQFNIVDKLSQVSFNALIIWYRYLVYHS</sequence>
<dbReference type="Proteomes" id="UP000828390">
    <property type="component" value="Unassembled WGS sequence"/>
</dbReference>
<evidence type="ECO:0000313" key="2">
    <source>
        <dbReference type="Proteomes" id="UP000828390"/>
    </source>
</evidence>
<reference evidence="1" key="2">
    <citation type="submission" date="2020-11" db="EMBL/GenBank/DDBJ databases">
        <authorList>
            <person name="McCartney M.A."/>
            <person name="Auch B."/>
            <person name="Kono T."/>
            <person name="Mallez S."/>
            <person name="Becker A."/>
            <person name="Gohl D.M."/>
            <person name="Silverstein K.A.T."/>
            <person name="Koren S."/>
            <person name="Bechman K.B."/>
            <person name="Herman A."/>
            <person name="Abrahante J.E."/>
            <person name="Garbe J."/>
        </authorList>
    </citation>
    <scope>NUCLEOTIDE SEQUENCE</scope>
    <source>
        <strain evidence="1">Duluth1</strain>
        <tissue evidence="1">Whole animal</tissue>
    </source>
</reference>
<reference evidence="1" key="1">
    <citation type="journal article" date="2019" name="bioRxiv">
        <title>The Genome of the Zebra Mussel, Dreissena polymorpha: A Resource for Invasive Species Research.</title>
        <authorList>
            <person name="McCartney M.A."/>
            <person name="Auch B."/>
            <person name="Kono T."/>
            <person name="Mallez S."/>
            <person name="Zhang Y."/>
            <person name="Obille A."/>
            <person name="Becker A."/>
            <person name="Abrahante J.E."/>
            <person name="Garbe J."/>
            <person name="Badalamenti J.P."/>
            <person name="Herman A."/>
            <person name="Mangelson H."/>
            <person name="Liachko I."/>
            <person name="Sullivan S."/>
            <person name="Sone E.D."/>
            <person name="Koren S."/>
            <person name="Silverstein K.A.T."/>
            <person name="Beckman K.B."/>
            <person name="Gohl D.M."/>
        </authorList>
    </citation>
    <scope>NUCLEOTIDE SEQUENCE</scope>
    <source>
        <strain evidence="1">Duluth1</strain>
        <tissue evidence="1">Whole animal</tissue>
    </source>
</reference>
<organism evidence="1 2">
    <name type="scientific">Dreissena polymorpha</name>
    <name type="common">Zebra mussel</name>
    <name type="synonym">Mytilus polymorpha</name>
    <dbReference type="NCBI Taxonomy" id="45954"/>
    <lineage>
        <taxon>Eukaryota</taxon>
        <taxon>Metazoa</taxon>
        <taxon>Spiralia</taxon>
        <taxon>Lophotrochozoa</taxon>
        <taxon>Mollusca</taxon>
        <taxon>Bivalvia</taxon>
        <taxon>Autobranchia</taxon>
        <taxon>Heteroconchia</taxon>
        <taxon>Euheterodonta</taxon>
        <taxon>Imparidentia</taxon>
        <taxon>Neoheterodontei</taxon>
        <taxon>Myida</taxon>
        <taxon>Dreissenoidea</taxon>
        <taxon>Dreissenidae</taxon>
        <taxon>Dreissena</taxon>
    </lineage>
</organism>
<evidence type="ECO:0000313" key="1">
    <source>
        <dbReference type="EMBL" id="KAH3870659.1"/>
    </source>
</evidence>
<proteinExistence type="predicted"/>
<gene>
    <name evidence="1" type="ORF">DPMN_033848</name>
</gene>
<dbReference type="EMBL" id="JAIWYP010000002">
    <property type="protein sequence ID" value="KAH3870659.1"/>
    <property type="molecule type" value="Genomic_DNA"/>
</dbReference>
<comment type="caution">
    <text evidence="1">The sequence shown here is derived from an EMBL/GenBank/DDBJ whole genome shotgun (WGS) entry which is preliminary data.</text>
</comment>
<dbReference type="AlphaFoldDB" id="A0A9D4RJI4"/>
<protein>
    <submittedName>
        <fullName evidence="1">Uncharacterized protein</fullName>
    </submittedName>
</protein>
<keyword evidence="2" id="KW-1185">Reference proteome</keyword>
<accession>A0A9D4RJI4</accession>